<sequence length="111" mass="12657">EEDDVPLSLWSRNLKSDSLAIPEIWEDYVAIYSAFPTSEEPTNENIVQNIDAKEQLESDAEEELEEEPLSTAEEALKVAELLSRLVHSNIENDNLNMTMSPIHNSIRLFLQ</sequence>
<accession>A0ABD2MI29</accession>
<dbReference type="EMBL" id="JABFTP020000001">
    <property type="protein sequence ID" value="KAL3265967.1"/>
    <property type="molecule type" value="Genomic_DNA"/>
</dbReference>
<proteinExistence type="predicted"/>
<gene>
    <name evidence="1" type="ORF">HHI36_010155</name>
</gene>
<keyword evidence="2" id="KW-1185">Reference proteome</keyword>
<organism evidence="1 2">
    <name type="scientific">Cryptolaemus montrouzieri</name>
    <dbReference type="NCBI Taxonomy" id="559131"/>
    <lineage>
        <taxon>Eukaryota</taxon>
        <taxon>Metazoa</taxon>
        <taxon>Ecdysozoa</taxon>
        <taxon>Arthropoda</taxon>
        <taxon>Hexapoda</taxon>
        <taxon>Insecta</taxon>
        <taxon>Pterygota</taxon>
        <taxon>Neoptera</taxon>
        <taxon>Endopterygota</taxon>
        <taxon>Coleoptera</taxon>
        <taxon>Polyphaga</taxon>
        <taxon>Cucujiformia</taxon>
        <taxon>Coccinelloidea</taxon>
        <taxon>Coccinellidae</taxon>
        <taxon>Scymninae</taxon>
        <taxon>Scymnini</taxon>
        <taxon>Cryptolaemus</taxon>
    </lineage>
</organism>
<dbReference type="Proteomes" id="UP001516400">
    <property type="component" value="Unassembled WGS sequence"/>
</dbReference>
<feature type="non-terminal residue" evidence="1">
    <location>
        <position position="1"/>
    </location>
</feature>
<evidence type="ECO:0000313" key="1">
    <source>
        <dbReference type="EMBL" id="KAL3265967.1"/>
    </source>
</evidence>
<reference evidence="1 2" key="1">
    <citation type="journal article" date="2021" name="BMC Biol.">
        <title>Horizontally acquired antibacterial genes associated with adaptive radiation of ladybird beetles.</title>
        <authorList>
            <person name="Li H.S."/>
            <person name="Tang X.F."/>
            <person name="Huang Y.H."/>
            <person name="Xu Z.Y."/>
            <person name="Chen M.L."/>
            <person name="Du X.Y."/>
            <person name="Qiu B.Y."/>
            <person name="Chen P.T."/>
            <person name="Zhang W."/>
            <person name="Slipinski A."/>
            <person name="Escalona H.E."/>
            <person name="Waterhouse R.M."/>
            <person name="Zwick A."/>
            <person name="Pang H."/>
        </authorList>
    </citation>
    <scope>NUCLEOTIDE SEQUENCE [LARGE SCALE GENOMIC DNA]</scope>
    <source>
        <strain evidence="1">SYSU2018</strain>
    </source>
</reference>
<dbReference type="AlphaFoldDB" id="A0ABD2MI29"/>
<evidence type="ECO:0000313" key="2">
    <source>
        <dbReference type="Proteomes" id="UP001516400"/>
    </source>
</evidence>
<comment type="caution">
    <text evidence="1">The sequence shown here is derived from an EMBL/GenBank/DDBJ whole genome shotgun (WGS) entry which is preliminary data.</text>
</comment>
<name>A0ABD2MI29_9CUCU</name>
<protein>
    <submittedName>
        <fullName evidence="1">Uncharacterized protein</fullName>
    </submittedName>
</protein>